<sequence>MTESPGSRRSGGDSTLDRLIRILGAFDTDRPTLSVSALARRAAIPLPSAYRWVDRLTAAGLLERAPGGTVGPGMKLWELASRSAPGTSLRQAAMPFMDDVQAVLRQHTQIAVLDANGVLVLERLSARGAVPNQATIAGRMPTFTTSLGLVLLAFSRRHVTESFLAEHAGELGAPLKGPWHDAGPATSGGSGTSGGVTLRGNAQNVVNPTEGELRQLLAEVRQQGWASADGQIDSESTGVAVPVLSPEGHAVAALGVVVPRSSEFRPGLAPMLLAAARGISRALGPQAVMPASDTVFPQHPPVVLPDTAE</sequence>
<dbReference type="PANTHER" id="PTHR30136:SF24">
    <property type="entry name" value="HTH-TYPE TRANSCRIPTIONAL REPRESSOR ALLR"/>
    <property type="match status" value="1"/>
</dbReference>
<dbReference type="GO" id="GO:0003677">
    <property type="term" value="F:DNA binding"/>
    <property type="evidence" value="ECO:0007669"/>
    <property type="project" value="UniProtKB-KW"/>
</dbReference>
<dbReference type="InterPro" id="IPR036388">
    <property type="entry name" value="WH-like_DNA-bd_sf"/>
</dbReference>
<evidence type="ECO:0000256" key="3">
    <source>
        <dbReference type="ARBA" id="ARBA00023163"/>
    </source>
</evidence>
<dbReference type="SUPFAM" id="SSF46785">
    <property type="entry name" value="Winged helix' DNA-binding domain"/>
    <property type="match status" value="1"/>
</dbReference>
<dbReference type="GO" id="GO:0003700">
    <property type="term" value="F:DNA-binding transcription factor activity"/>
    <property type="evidence" value="ECO:0007669"/>
    <property type="project" value="TreeGrafter"/>
</dbReference>
<evidence type="ECO:0000313" key="7">
    <source>
        <dbReference type="Proteomes" id="UP000256727"/>
    </source>
</evidence>
<evidence type="ECO:0000256" key="4">
    <source>
        <dbReference type="SAM" id="MobiDB-lite"/>
    </source>
</evidence>
<dbReference type="InterPro" id="IPR005471">
    <property type="entry name" value="Tscrpt_reg_IclR_N"/>
</dbReference>
<keyword evidence="2" id="KW-0238">DNA-binding</keyword>
<evidence type="ECO:0000259" key="5">
    <source>
        <dbReference type="PROSITE" id="PS51078"/>
    </source>
</evidence>
<dbReference type="PROSITE" id="PS51078">
    <property type="entry name" value="ICLR_ED"/>
    <property type="match status" value="1"/>
</dbReference>
<evidence type="ECO:0000256" key="2">
    <source>
        <dbReference type="ARBA" id="ARBA00023125"/>
    </source>
</evidence>
<organism evidence="6 7">
    <name type="scientific">Citricoccus muralis</name>
    <dbReference type="NCBI Taxonomy" id="169134"/>
    <lineage>
        <taxon>Bacteria</taxon>
        <taxon>Bacillati</taxon>
        <taxon>Actinomycetota</taxon>
        <taxon>Actinomycetes</taxon>
        <taxon>Micrococcales</taxon>
        <taxon>Micrococcaceae</taxon>
        <taxon>Citricoccus</taxon>
    </lineage>
</organism>
<evidence type="ECO:0000256" key="1">
    <source>
        <dbReference type="ARBA" id="ARBA00023015"/>
    </source>
</evidence>
<dbReference type="Gene3D" id="1.10.10.10">
    <property type="entry name" value="Winged helix-like DNA-binding domain superfamily/Winged helix DNA-binding domain"/>
    <property type="match status" value="1"/>
</dbReference>
<dbReference type="Gene3D" id="3.30.450.40">
    <property type="match status" value="1"/>
</dbReference>
<accession>A0A3D9LGA0</accession>
<dbReference type="GO" id="GO:0045892">
    <property type="term" value="P:negative regulation of DNA-templated transcription"/>
    <property type="evidence" value="ECO:0007669"/>
    <property type="project" value="TreeGrafter"/>
</dbReference>
<dbReference type="InterPro" id="IPR014757">
    <property type="entry name" value="Tscrpt_reg_IclR_C"/>
</dbReference>
<proteinExistence type="predicted"/>
<dbReference type="SMART" id="SM00346">
    <property type="entry name" value="HTH_ICLR"/>
    <property type="match status" value="1"/>
</dbReference>
<keyword evidence="1" id="KW-0805">Transcription regulation</keyword>
<feature type="region of interest" description="Disordered" evidence="4">
    <location>
        <begin position="175"/>
        <end position="202"/>
    </location>
</feature>
<feature type="domain" description="IclR-ED" evidence="5">
    <location>
        <begin position="75"/>
        <end position="285"/>
    </location>
</feature>
<reference evidence="6 7" key="1">
    <citation type="submission" date="2018-07" db="EMBL/GenBank/DDBJ databases">
        <title>Sequencing the genomes of 1000 actinobacteria strains.</title>
        <authorList>
            <person name="Klenk H.-P."/>
        </authorList>
    </citation>
    <scope>NUCLEOTIDE SEQUENCE [LARGE SCALE GENOMIC DNA]</scope>
    <source>
        <strain evidence="6 7">DSM 14442</strain>
    </source>
</reference>
<dbReference type="RefSeq" id="WP_115932737.1">
    <property type="nucleotide sequence ID" value="NZ_QREH01000001.1"/>
</dbReference>
<keyword evidence="7" id="KW-1185">Reference proteome</keyword>
<dbReference type="OrthoDB" id="4068713at2"/>
<dbReference type="PANTHER" id="PTHR30136">
    <property type="entry name" value="HELIX-TURN-HELIX TRANSCRIPTIONAL REGULATOR, ICLR FAMILY"/>
    <property type="match status" value="1"/>
</dbReference>
<keyword evidence="3" id="KW-0804">Transcription</keyword>
<evidence type="ECO:0000313" key="6">
    <source>
        <dbReference type="EMBL" id="REE04870.1"/>
    </source>
</evidence>
<dbReference type="AlphaFoldDB" id="A0A3D9LGA0"/>
<dbReference type="EMBL" id="QREH01000001">
    <property type="protein sequence ID" value="REE04870.1"/>
    <property type="molecule type" value="Genomic_DNA"/>
</dbReference>
<dbReference type="Pfam" id="PF01614">
    <property type="entry name" value="IclR_C"/>
    <property type="match status" value="2"/>
</dbReference>
<dbReference type="InterPro" id="IPR050707">
    <property type="entry name" value="HTH_MetabolicPath_Reg"/>
</dbReference>
<dbReference type="SUPFAM" id="SSF55781">
    <property type="entry name" value="GAF domain-like"/>
    <property type="match status" value="2"/>
</dbReference>
<protein>
    <submittedName>
        <fullName evidence="6">IclR family transcriptional regulator</fullName>
    </submittedName>
</protein>
<gene>
    <name evidence="6" type="ORF">C8E99_2726</name>
</gene>
<dbReference type="Pfam" id="PF09339">
    <property type="entry name" value="HTH_IclR"/>
    <property type="match status" value="1"/>
</dbReference>
<dbReference type="InterPro" id="IPR029016">
    <property type="entry name" value="GAF-like_dom_sf"/>
</dbReference>
<dbReference type="Proteomes" id="UP000256727">
    <property type="component" value="Unassembled WGS sequence"/>
</dbReference>
<dbReference type="InterPro" id="IPR036390">
    <property type="entry name" value="WH_DNA-bd_sf"/>
</dbReference>
<name>A0A3D9LGA0_9MICC</name>
<comment type="caution">
    <text evidence="6">The sequence shown here is derived from an EMBL/GenBank/DDBJ whole genome shotgun (WGS) entry which is preliminary data.</text>
</comment>